<organism evidence="1">
    <name type="scientific">marine sediment metagenome</name>
    <dbReference type="NCBI Taxonomy" id="412755"/>
    <lineage>
        <taxon>unclassified sequences</taxon>
        <taxon>metagenomes</taxon>
        <taxon>ecological metagenomes</taxon>
    </lineage>
</organism>
<proteinExistence type="predicted"/>
<evidence type="ECO:0000313" key="1">
    <source>
        <dbReference type="EMBL" id="GAJ07147.1"/>
    </source>
</evidence>
<comment type="caution">
    <text evidence="1">The sequence shown here is derived from an EMBL/GenBank/DDBJ whole genome shotgun (WGS) entry which is preliminary data.</text>
</comment>
<protein>
    <submittedName>
        <fullName evidence="1">Uncharacterized protein</fullName>
    </submittedName>
</protein>
<reference evidence="1" key="1">
    <citation type="journal article" date="2014" name="Front. Microbiol.">
        <title>High frequency of phylogenetically diverse reductive dehalogenase-homologous genes in deep subseafloor sedimentary metagenomes.</title>
        <authorList>
            <person name="Kawai M."/>
            <person name="Futagami T."/>
            <person name="Toyoda A."/>
            <person name="Takaki Y."/>
            <person name="Nishi S."/>
            <person name="Hori S."/>
            <person name="Arai W."/>
            <person name="Tsubouchi T."/>
            <person name="Morono Y."/>
            <person name="Uchiyama I."/>
            <person name="Ito T."/>
            <person name="Fujiyama A."/>
            <person name="Inagaki F."/>
            <person name="Takami H."/>
        </authorList>
    </citation>
    <scope>NUCLEOTIDE SEQUENCE</scope>
    <source>
        <strain evidence="1">Expedition CK06-06</strain>
    </source>
</reference>
<dbReference type="AlphaFoldDB" id="X1UU49"/>
<name>X1UU49_9ZZZZ</name>
<sequence>YGKFDHPEVFVNGVPGSQTEHRDIDVVVDETLPTDRMLYNVVNTSMGITMTRKIYAITQSYHSNYFIYDFEFKNTGIYDINGNVSAQDLEDVIFFFQYRWAVCKYMGAYGLYYAPQDATWGVNTVNEVLHPVKCLIQRI</sequence>
<gene>
    <name evidence="1" type="ORF">S12H4_48815</name>
</gene>
<accession>X1UU49</accession>
<dbReference type="EMBL" id="BARW01030549">
    <property type="protein sequence ID" value="GAJ07147.1"/>
    <property type="molecule type" value="Genomic_DNA"/>
</dbReference>
<feature type="non-terminal residue" evidence="1">
    <location>
        <position position="1"/>
    </location>
</feature>